<dbReference type="Proteomes" id="UP001597214">
    <property type="component" value="Unassembled WGS sequence"/>
</dbReference>
<name>A0ABW4LXL1_9BACI</name>
<evidence type="ECO:0000313" key="2">
    <source>
        <dbReference type="Proteomes" id="UP001597214"/>
    </source>
</evidence>
<accession>A0ABW4LXL1</accession>
<protein>
    <submittedName>
        <fullName evidence="1">Uncharacterized protein</fullName>
    </submittedName>
</protein>
<organism evidence="1 2">
    <name type="scientific">Bacillus salitolerans</name>
    <dbReference type="NCBI Taxonomy" id="1437434"/>
    <lineage>
        <taxon>Bacteria</taxon>
        <taxon>Bacillati</taxon>
        <taxon>Bacillota</taxon>
        <taxon>Bacilli</taxon>
        <taxon>Bacillales</taxon>
        <taxon>Bacillaceae</taxon>
        <taxon>Bacillus</taxon>
    </lineage>
</organism>
<proteinExistence type="predicted"/>
<dbReference type="RefSeq" id="WP_377930777.1">
    <property type="nucleotide sequence ID" value="NZ_JBHUEM010000055.1"/>
</dbReference>
<evidence type="ECO:0000313" key="1">
    <source>
        <dbReference type="EMBL" id="MFD1739539.1"/>
    </source>
</evidence>
<comment type="caution">
    <text evidence="1">The sequence shown here is derived from an EMBL/GenBank/DDBJ whole genome shotgun (WGS) entry which is preliminary data.</text>
</comment>
<sequence length="194" mass="20592">MGSTEELMNGLFGTIEQVNERMKTVHSHPNFSGGVDFRTSNGEVVASTRPGAGGDTIVEADGEVVGHIRDNVTGGHTFDMGMGHAINSSPNIHGGMNYHDNVEGFIGYTKPTFDGMGYYSPTHEQMLTMSNDSLVGGVMITSTPAIAIPDPLADYGTALDTLDITNSVLDAGSIGESLELSEGLEFFNMIADWL</sequence>
<keyword evidence="2" id="KW-1185">Reference proteome</keyword>
<reference evidence="2" key="1">
    <citation type="journal article" date="2019" name="Int. J. Syst. Evol. Microbiol.">
        <title>The Global Catalogue of Microorganisms (GCM) 10K type strain sequencing project: providing services to taxonomists for standard genome sequencing and annotation.</title>
        <authorList>
            <consortium name="The Broad Institute Genomics Platform"/>
            <consortium name="The Broad Institute Genome Sequencing Center for Infectious Disease"/>
            <person name="Wu L."/>
            <person name="Ma J."/>
        </authorList>
    </citation>
    <scope>NUCLEOTIDE SEQUENCE [LARGE SCALE GENOMIC DNA]</scope>
    <source>
        <strain evidence="2">CCUG 49339</strain>
    </source>
</reference>
<dbReference type="EMBL" id="JBHUEM010000055">
    <property type="protein sequence ID" value="MFD1739539.1"/>
    <property type="molecule type" value="Genomic_DNA"/>
</dbReference>
<gene>
    <name evidence="1" type="ORF">ACFSCX_23950</name>
</gene>